<evidence type="ECO:0000256" key="2">
    <source>
        <dbReference type="ARBA" id="ARBA00008520"/>
    </source>
</evidence>
<organism evidence="6 7">
    <name type="scientific">Rossellomorea aquimaris</name>
    <dbReference type="NCBI Taxonomy" id="189382"/>
    <lineage>
        <taxon>Bacteria</taxon>
        <taxon>Bacillati</taxon>
        <taxon>Bacillota</taxon>
        <taxon>Bacilli</taxon>
        <taxon>Bacillales</taxon>
        <taxon>Bacillaceae</taxon>
        <taxon>Rossellomorea</taxon>
    </lineage>
</organism>
<dbReference type="InterPro" id="IPR050490">
    <property type="entry name" value="Bact_solute-bd_prot1"/>
</dbReference>
<protein>
    <recommendedName>
        <fullName evidence="8">Multiple sugar-binding protein</fullName>
    </recommendedName>
</protein>
<keyword evidence="3" id="KW-0813">Transport</keyword>
<comment type="caution">
    <text evidence="6">The sequence shown here is derived from an EMBL/GenBank/DDBJ whole genome shotgun (WGS) entry which is preliminary data.</text>
</comment>
<evidence type="ECO:0000313" key="6">
    <source>
        <dbReference type="EMBL" id="OIU69737.1"/>
    </source>
</evidence>
<reference evidence="6 7" key="1">
    <citation type="submission" date="2016-09" db="EMBL/GenBank/DDBJ databases">
        <title>Bacillus aquimaris SAMM genome sequence reveals colonization and biosurfactant production capacities.</title>
        <authorList>
            <person name="Waghmode S.R."/>
            <person name="Suryavanshi M.V."/>
        </authorList>
    </citation>
    <scope>NUCLEOTIDE SEQUENCE [LARGE SCALE GENOMIC DNA]</scope>
    <source>
        <strain evidence="6 7">SAMM</strain>
    </source>
</reference>
<keyword evidence="7" id="KW-1185">Reference proteome</keyword>
<dbReference type="EMBL" id="MINN01000117">
    <property type="protein sequence ID" value="OIU69737.1"/>
    <property type="molecule type" value="Genomic_DNA"/>
</dbReference>
<accession>A0A1J6WV42</accession>
<dbReference type="PANTHER" id="PTHR43649:SF31">
    <property type="entry name" value="SN-GLYCEROL-3-PHOSPHATE-BINDING PERIPLASMIC PROTEIN UGPB"/>
    <property type="match status" value="1"/>
</dbReference>
<dbReference type="Gene3D" id="3.40.190.10">
    <property type="entry name" value="Periplasmic binding protein-like II"/>
    <property type="match status" value="2"/>
</dbReference>
<evidence type="ECO:0000313" key="7">
    <source>
        <dbReference type="Proteomes" id="UP000182062"/>
    </source>
</evidence>
<evidence type="ECO:0008006" key="8">
    <source>
        <dbReference type="Google" id="ProtNLM"/>
    </source>
</evidence>
<proteinExistence type="inferred from homology"/>
<evidence type="ECO:0000256" key="4">
    <source>
        <dbReference type="ARBA" id="ARBA00022729"/>
    </source>
</evidence>
<dbReference type="GO" id="GO:0030313">
    <property type="term" value="C:cell envelope"/>
    <property type="evidence" value="ECO:0007669"/>
    <property type="project" value="UniProtKB-SubCell"/>
</dbReference>
<feature type="chain" id="PRO_5009640609" description="Multiple sugar-binding protein" evidence="5">
    <location>
        <begin position="23"/>
        <end position="453"/>
    </location>
</feature>
<name>A0A1J6WV42_9BACI</name>
<comment type="similarity">
    <text evidence="2">Belongs to the bacterial solute-binding protein 1 family.</text>
</comment>
<dbReference type="SUPFAM" id="SSF53850">
    <property type="entry name" value="Periplasmic binding protein-like II"/>
    <property type="match status" value="1"/>
</dbReference>
<evidence type="ECO:0000256" key="3">
    <source>
        <dbReference type="ARBA" id="ARBA00022448"/>
    </source>
</evidence>
<evidence type="ECO:0000256" key="5">
    <source>
        <dbReference type="SAM" id="SignalP"/>
    </source>
</evidence>
<dbReference type="AlphaFoldDB" id="A0A1J6WV42"/>
<dbReference type="PROSITE" id="PS51257">
    <property type="entry name" value="PROKAR_LIPOPROTEIN"/>
    <property type="match status" value="1"/>
</dbReference>
<sequence>MLKRLSVFLVLVLMLAACSSNSAGGGESGSDSGKDGGEINLMMFEGGFGSDWVKRSAKEYEEMNPGVKINVTASPDIHTQLQTRFISGDVPDIMNPGAKVDIQGLISQGEIMELDEQLEKPSYDDENVTWRDSFIPEQFKLQKDGKTYGIPTVFGAGYLWWYDQKLFDDNGWELPKTWDDLEKLKAEAAKKDISLFALQGMHPGYYFYGFYLPLVQKIGGVKAVEDAFNLKEGSWKSEAFLKAAEETAKLNPEDYLLDGTLSLSHTDAQTQFFQRKALFVTAGTWLEGEMQDVIPEDFKLRAMNQPGWEGQSDLENNAAPITSGWGGAFYIPSKAKNKELAVDFLKYLSSKESVYKMMERGLASTVKGTEDKITSEPLSSSLDVISKSNNKTYLPTSINDSYPELANNLVNKIQGLLNWDVSPEEFVKYAEEKAGEVRKDDSIDKVKFDWGSN</sequence>
<dbReference type="PANTHER" id="PTHR43649">
    <property type="entry name" value="ARABINOSE-BINDING PROTEIN-RELATED"/>
    <property type="match status" value="1"/>
</dbReference>
<gene>
    <name evidence="6" type="ORF">BHE18_02135</name>
</gene>
<dbReference type="RefSeq" id="WP_071619841.1">
    <property type="nucleotide sequence ID" value="NZ_MINN01000117.1"/>
</dbReference>
<comment type="subcellular location">
    <subcellularLocation>
        <location evidence="1">Cell envelope</location>
    </subcellularLocation>
</comment>
<dbReference type="OrthoDB" id="94797at2"/>
<dbReference type="InterPro" id="IPR006059">
    <property type="entry name" value="SBP"/>
</dbReference>
<feature type="signal peptide" evidence="5">
    <location>
        <begin position="1"/>
        <end position="22"/>
    </location>
</feature>
<evidence type="ECO:0000256" key="1">
    <source>
        <dbReference type="ARBA" id="ARBA00004196"/>
    </source>
</evidence>
<dbReference type="Pfam" id="PF01547">
    <property type="entry name" value="SBP_bac_1"/>
    <property type="match status" value="1"/>
</dbReference>
<dbReference type="Proteomes" id="UP000182062">
    <property type="component" value="Unassembled WGS sequence"/>
</dbReference>
<keyword evidence="4 5" id="KW-0732">Signal</keyword>